<evidence type="ECO:0000313" key="1">
    <source>
        <dbReference type="EMBL" id="MBN2066979.1"/>
    </source>
</evidence>
<reference evidence="1" key="1">
    <citation type="submission" date="2021-01" db="EMBL/GenBank/DDBJ databases">
        <title>Active Sulfur Cycling in an Early Earth Analoge.</title>
        <authorList>
            <person name="Hahn C.R."/>
            <person name="Youssef N.H."/>
            <person name="Elshahed M."/>
        </authorList>
    </citation>
    <scope>NUCLEOTIDE SEQUENCE</scope>
    <source>
        <strain evidence="1">Zod_Metabat.1151</strain>
    </source>
</reference>
<dbReference type="AlphaFoldDB" id="A0A939C6U4"/>
<evidence type="ECO:0000313" key="2">
    <source>
        <dbReference type="Proteomes" id="UP000809243"/>
    </source>
</evidence>
<dbReference type="EMBL" id="JAFGDB010000014">
    <property type="protein sequence ID" value="MBN2066979.1"/>
    <property type="molecule type" value="Genomic_DNA"/>
</dbReference>
<accession>A0A939C6U4</accession>
<name>A0A939C6U4_9ARCH</name>
<dbReference type="Proteomes" id="UP000809243">
    <property type="component" value="Unassembled WGS sequence"/>
</dbReference>
<protein>
    <submittedName>
        <fullName evidence="1">Uncharacterized protein</fullName>
    </submittedName>
</protein>
<proteinExistence type="predicted"/>
<sequence>FVEPQELQVNKEKMLENFIMGKEKQQGAWLDLLGKENFNAVDEMEKPEIGPELWSRIVFDCIAAFKGEEGKVIDALIPLWLGRNYSFIEETENLGNEEAEKLILEQGKVFFKNRGYLLEKI</sequence>
<organism evidence="1 2">
    <name type="scientific">Candidatus Iainarchaeum sp</name>
    <dbReference type="NCBI Taxonomy" id="3101447"/>
    <lineage>
        <taxon>Archaea</taxon>
        <taxon>Candidatus Iainarchaeota</taxon>
        <taxon>Candidatus Iainarchaeia</taxon>
        <taxon>Candidatus Iainarchaeales</taxon>
        <taxon>Candidatus Iainarchaeaceae</taxon>
        <taxon>Candidatus Iainarchaeum</taxon>
    </lineage>
</organism>
<gene>
    <name evidence="1" type="ORF">JW744_00750</name>
</gene>
<feature type="non-terminal residue" evidence="1">
    <location>
        <position position="1"/>
    </location>
</feature>
<comment type="caution">
    <text evidence="1">The sequence shown here is derived from an EMBL/GenBank/DDBJ whole genome shotgun (WGS) entry which is preliminary data.</text>
</comment>